<dbReference type="Gene3D" id="3.40.50.300">
    <property type="entry name" value="P-loop containing nucleotide triphosphate hydrolases"/>
    <property type="match status" value="2"/>
</dbReference>
<evidence type="ECO:0000256" key="1">
    <source>
        <dbReference type="ARBA" id="ARBA00022741"/>
    </source>
</evidence>
<dbReference type="PANTHER" id="PTHR47957:SF3">
    <property type="entry name" value="ATP-DEPENDENT HELICASE HRQ1"/>
    <property type="match status" value="1"/>
</dbReference>
<dbReference type="Proteomes" id="UP001529235">
    <property type="component" value="Unassembled WGS sequence"/>
</dbReference>
<feature type="domain" description="Helicase ATP-binding" evidence="3">
    <location>
        <begin position="61"/>
        <end position="248"/>
    </location>
</feature>
<comment type="caution">
    <text evidence="5">The sequence shown here is derived from an EMBL/GenBank/DDBJ whole genome shotgun (WGS) entry which is preliminary data.</text>
</comment>
<dbReference type="Pfam" id="PF00271">
    <property type="entry name" value="Helicase_C"/>
    <property type="match status" value="1"/>
</dbReference>
<evidence type="ECO:0000313" key="6">
    <source>
        <dbReference type="Proteomes" id="UP001529235"/>
    </source>
</evidence>
<keyword evidence="2" id="KW-0067">ATP-binding</keyword>
<evidence type="ECO:0000256" key="2">
    <source>
        <dbReference type="ARBA" id="ARBA00022840"/>
    </source>
</evidence>
<accession>A0ABD4Z5J5</accession>
<keyword evidence="1" id="KW-0547">Nucleotide-binding</keyword>
<dbReference type="InterPro" id="IPR001650">
    <property type="entry name" value="Helicase_C-like"/>
</dbReference>
<sequence length="1033" mass="119386">MNIVDSEEFLKNLGYEYIKKIEPSEEPATMNILFKDIIPEFETHGIWLANKSLYDHQLKALEALMNGNNLVLISGTGSGKTEAWFLYFYKKFKNDDFTVVAVYPTLALANDQINRISMYCNAIGAKTILLDAVNRDEMLKKLGPNGLRKAIAEADIVVTNPAFLFHEFKKYLIKPQTSLLHSLFKKVDMIVFDELDFYTPREISLLLALIEILVETCDKKPQIIVLTATLANPDEMCTYLKDKTGRDCIVVEGKPFKVENRLYVILGKNIQSIWEKIRSLRNSIVKRDVPEDVIKALDDFDYFKKNAIKVLQFLEALGVETPSISVNIYEILSRYINDDGVTLVFTRSIARADEIAKAMKEIVGNKIASHHHLISKNLRKNIEEKARKGEIKIIVSPRTLMQGIDIGTIVRVVHIGLPENVREYLQREGRKGRRKEIPFTETIVIPSSRWDWELFSKGFEAFEKWVSLPLEKAIINPENKYIKLFKGLAKILTPWYRQNLTEEEHESLVNVGVIKKDGSINIQKAQWIWERINFYEFGPPYGIKRYLEVEEGFLKPIEPIGHCDLVERFQIGCIDPSEDAMVIKINGGRNSRIVRSVVERPLSKINIFSHDALAEAFEEYKYIKMKWGEDISFLKDIARGKLHSYVLATVYTPRNGFGELKKIPNRVLWHLISSKPRIVKIGEKYYVTYDRKVIYVPVTTFGEYRDYTYGMLFDVDDREDSVLLRLGLAYLMIVLRRIFGIPFETIMYSVEKISEKKFFSLHEPESAGILEKMDWNNVRKVLEQYNSDDLDFVLLSQLDEIAYSDLISMGIDFSTLKEIAMRIIDYITLKDRIEAVFNNKKVVIPKPSKALKYIALEATSIILDDEPLPKVLTSVAYFDGEEEKAVADFYVKYPFTPPPISLREFEEKIEEAIYYSDFRLLVFDKETLINELNTANLKRLAKIVKENAIETRQELLKLGFNTPSLLTIIDNINIEDPKYKDLATKLLNSYRKFHEEYTRDKKGVSMESLRDFTMVRSKMVYITYLIALSISTS</sequence>
<keyword evidence="6" id="KW-1185">Reference proteome</keyword>
<dbReference type="AlphaFoldDB" id="A0ABD4Z5J5"/>
<dbReference type="GO" id="GO:0004386">
    <property type="term" value="F:helicase activity"/>
    <property type="evidence" value="ECO:0007669"/>
    <property type="project" value="UniProtKB-KW"/>
</dbReference>
<dbReference type="InterPro" id="IPR027417">
    <property type="entry name" value="P-loop_NTPase"/>
</dbReference>
<dbReference type="InterPro" id="IPR014001">
    <property type="entry name" value="Helicase_ATP-bd"/>
</dbReference>
<dbReference type="SMART" id="SM00490">
    <property type="entry name" value="HELICc"/>
    <property type="match status" value="1"/>
</dbReference>
<dbReference type="RefSeq" id="WP_285273354.1">
    <property type="nucleotide sequence ID" value="NZ_JASNVW010000001.1"/>
</dbReference>
<evidence type="ECO:0000313" key="5">
    <source>
        <dbReference type="EMBL" id="MDK6028389.1"/>
    </source>
</evidence>
<gene>
    <name evidence="5" type="ORF">QPL79_03305</name>
</gene>
<organism evidence="5 6">
    <name type="scientific">Ignisphaera cupida</name>
    <dbReference type="NCBI Taxonomy" id="3050454"/>
    <lineage>
        <taxon>Archaea</taxon>
        <taxon>Thermoproteota</taxon>
        <taxon>Thermoprotei</taxon>
        <taxon>Desulfurococcales</taxon>
        <taxon>Desulfurococcaceae</taxon>
        <taxon>Ignisphaera</taxon>
    </lineage>
</organism>
<keyword evidence="5" id="KW-0347">Helicase</keyword>
<dbReference type="PROSITE" id="PS51192">
    <property type="entry name" value="HELICASE_ATP_BIND_1"/>
    <property type="match status" value="1"/>
</dbReference>
<protein>
    <submittedName>
        <fullName evidence="5">DEAD/DEAH box helicase</fullName>
    </submittedName>
</protein>
<dbReference type="InterPro" id="IPR011545">
    <property type="entry name" value="DEAD/DEAH_box_helicase_dom"/>
</dbReference>
<keyword evidence="5" id="KW-0378">Hydrolase</keyword>
<dbReference type="PROSITE" id="PS51194">
    <property type="entry name" value="HELICASE_CTER"/>
    <property type="match status" value="1"/>
</dbReference>
<name>A0ABD4Z5J5_9CREN</name>
<dbReference type="EMBL" id="JASNVW010000001">
    <property type="protein sequence ID" value="MDK6028389.1"/>
    <property type="molecule type" value="Genomic_DNA"/>
</dbReference>
<dbReference type="SMART" id="SM00487">
    <property type="entry name" value="DEXDc"/>
    <property type="match status" value="1"/>
</dbReference>
<evidence type="ECO:0000259" key="4">
    <source>
        <dbReference type="PROSITE" id="PS51194"/>
    </source>
</evidence>
<proteinExistence type="predicted"/>
<feature type="domain" description="Helicase C-terminal" evidence="4">
    <location>
        <begin position="327"/>
        <end position="482"/>
    </location>
</feature>
<evidence type="ECO:0000259" key="3">
    <source>
        <dbReference type="PROSITE" id="PS51192"/>
    </source>
</evidence>
<dbReference type="Pfam" id="PF00270">
    <property type="entry name" value="DEAD"/>
    <property type="match status" value="1"/>
</dbReference>
<dbReference type="SUPFAM" id="SSF52540">
    <property type="entry name" value="P-loop containing nucleoside triphosphate hydrolases"/>
    <property type="match status" value="1"/>
</dbReference>
<dbReference type="GO" id="GO:0005524">
    <property type="term" value="F:ATP binding"/>
    <property type="evidence" value="ECO:0007669"/>
    <property type="project" value="UniProtKB-KW"/>
</dbReference>
<dbReference type="PANTHER" id="PTHR47957">
    <property type="entry name" value="ATP-DEPENDENT HELICASE HRQ1"/>
    <property type="match status" value="1"/>
</dbReference>
<dbReference type="GO" id="GO:0140097">
    <property type="term" value="F:catalytic activity, acting on DNA"/>
    <property type="evidence" value="ECO:0007669"/>
    <property type="project" value="UniProtKB-ARBA"/>
</dbReference>
<reference evidence="5 6" key="1">
    <citation type="submission" date="2023-05" db="EMBL/GenBank/DDBJ databases">
        <title>A new hyperthermophilic archaea 'Ignisphaera cupida' sp. nov. and description of the family 'Ignisphaeraceae' fam. nov.</title>
        <authorList>
            <person name="Podosokorskaya O.A."/>
            <person name="Elcheninov A.G."/>
            <person name="Klukina A."/>
            <person name="Merkel A.Y."/>
        </authorList>
    </citation>
    <scope>NUCLEOTIDE SEQUENCE [LARGE SCALE GENOMIC DNA]</scope>
    <source>
        <strain evidence="5 6">4213-co</strain>
    </source>
</reference>